<proteinExistence type="predicted"/>
<name>A0ACC1XQ25_MELAZ</name>
<reference evidence="1 2" key="1">
    <citation type="journal article" date="2023" name="Science">
        <title>Complex scaffold remodeling in plant triterpene biosynthesis.</title>
        <authorList>
            <person name="De La Pena R."/>
            <person name="Hodgson H."/>
            <person name="Liu J.C."/>
            <person name="Stephenson M.J."/>
            <person name="Martin A.C."/>
            <person name="Owen C."/>
            <person name="Harkess A."/>
            <person name="Leebens-Mack J."/>
            <person name="Jimenez L.E."/>
            <person name="Osbourn A."/>
            <person name="Sattely E.S."/>
        </authorList>
    </citation>
    <scope>NUCLEOTIDE SEQUENCE [LARGE SCALE GENOMIC DNA]</scope>
    <source>
        <strain evidence="2">cv. JPN11</strain>
        <tissue evidence="1">Leaf</tissue>
    </source>
</reference>
<accession>A0ACC1XQ25</accession>
<protein>
    <submittedName>
        <fullName evidence="1">Root meristem growth factor 3 like</fullName>
    </submittedName>
</protein>
<keyword evidence="2" id="KW-1185">Reference proteome</keyword>
<gene>
    <name evidence="1" type="ORF">OWV82_015383</name>
</gene>
<evidence type="ECO:0000313" key="2">
    <source>
        <dbReference type="Proteomes" id="UP001164539"/>
    </source>
</evidence>
<dbReference type="EMBL" id="CM051401">
    <property type="protein sequence ID" value="KAJ4713266.1"/>
    <property type="molecule type" value="Genomic_DNA"/>
</dbReference>
<organism evidence="1 2">
    <name type="scientific">Melia azedarach</name>
    <name type="common">Chinaberry tree</name>
    <dbReference type="NCBI Taxonomy" id="155640"/>
    <lineage>
        <taxon>Eukaryota</taxon>
        <taxon>Viridiplantae</taxon>
        <taxon>Streptophyta</taxon>
        <taxon>Embryophyta</taxon>
        <taxon>Tracheophyta</taxon>
        <taxon>Spermatophyta</taxon>
        <taxon>Magnoliopsida</taxon>
        <taxon>eudicotyledons</taxon>
        <taxon>Gunneridae</taxon>
        <taxon>Pentapetalae</taxon>
        <taxon>rosids</taxon>
        <taxon>malvids</taxon>
        <taxon>Sapindales</taxon>
        <taxon>Meliaceae</taxon>
        <taxon>Melia</taxon>
    </lineage>
</organism>
<evidence type="ECO:0000313" key="1">
    <source>
        <dbReference type="EMBL" id="KAJ4713266.1"/>
    </source>
</evidence>
<comment type="caution">
    <text evidence="1">The sequence shown here is derived from an EMBL/GenBank/DDBJ whole genome shotgun (WGS) entry which is preliminary data.</text>
</comment>
<dbReference type="Proteomes" id="UP001164539">
    <property type="component" value="Chromosome 8"/>
</dbReference>
<sequence>MVSIRLISFLLMFIFIHLRGCCTAHTFHQDVKRTMAADHGMIGLEAARRSSENAEKVYHDGVPTAAEVEKTKLGGRKMMVSKKSKRKENMKEGASSEKDSTISGATHSAGHCNRRRRGILNVECKLRNRKPRTDRKFKMAGFTAFNADYHVPKSHPPRNN</sequence>